<evidence type="ECO:0000313" key="1">
    <source>
        <dbReference type="EMBL" id="MBL0744640.1"/>
    </source>
</evidence>
<sequence>MASSLEFLSGRGLSIVDTFLEVQKKLFARHEAMSSWQVYDRFVQPLFCYGMEFSNDRESVMEVLLRLFIQIDRGRFYAARPVQVFLFREFRKKLRQPSGSGWPHKEQTFKPCTHQGVGCPTPLHQEALFLKLKCGFKNGEVAAIMGVRSKVVSRWLDESLEYFNRHTFSVKKKVKRPL</sequence>
<evidence type="ECO:0008006" key="3">
    <source>
        <dbReference type="Google" id="ProtNLM"/>
    </source>
</evidence>
<gene>
    <name evidence="1" type="ORF">JI741_25630</name>
</gene>
<organism evidence="1 2">
    <name type="scientific">Chryseolinea lacunae</name>
    <dbReference type="NCBI Taxonomy" id="2801331"/>
    <lineage>
        <taxon>Bacteria</taxon>
        <taxon>Pseudomonadati</taxon>
        <taxon>Bacteroidota</taxon>
        <taxon>Cytophagia</taxon>
        <taxon>Cytophagales</taxon>
        <taxon>Fulvivirgaceae</taxon>
        <taxon>Chryseolinea</taxon>
    </lineage>
</organism>
<name>A0ABS1KYV8_9BACT</name>
<reference evidence="1 2" key="1">
    <citation type="submission" date="2021-01" db="EMBL/GenBank/DDBJ databases">
        <title>Chryseolinea sp. Jin1 Genome sequencing and assembly.</title>
        <authorList>
            <person name="Kim I."/>
        </authorList>
    </citation>
    <scope>NUCLEOTIDE SEQUENCE [LARGE SCALE GENOMIC DNA]</scope>
    <source>
        <strain evidence="1 2">Jin1</strain>
    </source>
</reference>
<comment type="caution">
    <text evidence="1">The sequence shown here is derived from an EMBL/GenBank/DDBJ whole genome shotgun (WGS) entry which is preliminary data.</text>
</comment>
<dbReference type="RefSeq" id="WP_202014395.1">
    <property type="nucleotide sequence ID" value="NZ_JAERRB010000012.1"/>
</dbReference>
<dbReference type="Proteomes" id="UP000613030">
    <property type="component" value="Unassembled WGS sequence"/>
</dbReference>
<dbReference type="EMBL" id="JAERRB010000012">
    <property type="protein sequence ID" value="MBL0744640.1"/>
    <property type="molecule type" value="Genomic_DNA"/>
</dbReference>
<protein>
    <recommendedName>
        <fullName evidence="3">Sigma-70 family RNA polymerase sigma factor</fullName>
    </recommendedName>
</protein>
<accession>A0ABS1KYV8</accession>
<keyword evidence="2" id="KW-1185">Reference proteome</keyword>
<evidence type="ECO:0000313" key="2">
    <source>
        <dbReference type="Proteomes" id="UP000613030"/>
    </source>
</evidence>
<proteinExistence type="predicted"/>